<dbReference type="RefSeq" id="XP_046016149.1">
    <property type="nucleotide sequence ID" value="XM_046161728.1"/>
</dbReference>
<gene>
    <name evidence="2" type="ORF">B0I36DRAFT_402476</name>
</gene>
<dbReference type="EMBL" id="JAGTJQ010000002">
    <property type="protein sequence ID" value="KAH7037028.1"/>
    <property type="molecule type" value="Genomic_DNA"/>
</dbReference>
<dbReference type="Proteomes" id="UP000756346">
    <property type="component" value="Unassembled WGS sequence"/>
</dbReference>
<keyword evidence="3" id="KW-1185">Reference proteome</keyword>
<dbReference type="Gene3D" id="3.40.50.1820">
    <property type="entry name" value="alpha/beta hydrolase"/>
    <property type="match status" value="1"/>
</dbReference>
<keyword evidence="2" id="KW-0378">Hydrolase</keyword>
<dbReference type="OrthoDB" id="6431331at2759"/>
<dbReference type="Pfam" id="PF12697">
    <property type="entry name" value="Abhydrolase_6"/>
    <property type="match status" value="1"/>
</dbReference>
<evidence type="ECO:0000259" key="1">
    <source>
        <dbReference type="Pfam" id="PF12697"/>
    </source>
</evidence>
<sequence length="317" mass="35172">MASSALFPLAESFSHNGWAIRYTTMPCPDSPDNWVVFVHGTPWSSDVFQPLAKALHAMGNYNILLYDLPGYGQSQQWTAPDSHSSEPDASVKAQGQALASLLNHLALSGTQKRPRVIAHDIAGVISLRAHLLHGCEYESLALLDTNCVLPWGDKLYNLVRSSPEVFEEMPQGIFEGALRAIIRSARARTDLGLAGDGWEDILARPWIDSIEGQREVGRTSSRLSPQVSFVRQIKQADDTHTSELLEQGLYGAVRCPVKILWGKEDHWIPREKMEKLAALLGDNLKTFVTVPGAGHLIMLDQPERIAVEICRWIEFGQ</sequence>
<comment type="caution">
    <text evidence="2">The sequence shown here is derived from an EMBL/GenBank/DDBJ whole genome shotgun (WGS) entry which is preliminary data.</text>
</comment>
<reference evidence="2" key="1">
    <citation type="journal article" date="2021" name="Nat. Commun.">
        <title>Genetic determinants of endophytism in the Arabidopsis root mycobiome.</title>
        <authorList>
            <person name="Mesny F."/>
            <person name="Miyauchi S."/>
            <person name="Thiergart T."/>
            <person name="Pickel B."/>
            <person name="Atanasova L."/>
            <person name="Karlsson M."/>
            <person name="Huettel B."/>
            <person name="Barry K.W."/>
            <person name="Haridas S."/>
            <person name="Chen C."/>
            <person name="Bauer D."/>
            <person name="Andreopoulos W."/>
            <person name="Pangilinan J."/>
            <person name="LaButti K."/>
            <person name="Riley R."/>
            <person name="Lipzen A."/>
            <person name="Clum A."/>
            <person name="Drula E."/>
            <person name="Henrissat B."/>
            <person name="Kohler A."/>
            <person name="Grigoriev I.V."/>
            <person name="Martin F.M."/>
            <person name="Hacquard S."/>
        </authorList>
    </citation>
    <scope>NUCLEOTIDE SEQUENCE</scope>
    <source>
        <strain evidence="2">MPI-CAGE-CH-0230</strain>
    </source>
</reference>
<accession>A0A9P8YFM1</accession>
<dbReference type="GeneID" id="70191274"/>
<feature type="domain" description="AB hydrolase-1" evidence="1">
    <location>
        <begin position="35"/>
        <end position="306"/>
    </location>
</feature>
<dbReference type="InterPro" id="IPR050266">
    <property type="entry name" value="AB_hydrolase_sf"/>
</dbReference>
<dbReference type="SUPFAM" id="SSF53474">
    <property type="entry name" value="alpha/beta-Hydrolases"/>
    <property type="match status" value="1"/>
</dbReference>
<evidence type="ECO:0000313" key="3">
    <source>
        <dbReference type="Proteomes" id="UP000756346"/>
    </source>
</evidence>
<protein>
    <submittedName>
        <fullName evidence="2">Alpha/Beta hydrolase protein</fullName>
    </submittedName>
</protein>
<organism evidence="2 3">
    <name type="scientific">Microdochium trichocladiopsis</name>
    <dbReference type="NCBI Taxonomy" id="1682393"/>
    <lineage>
        <taxon>Eukaryota</taxon>
        <taxon>Fungi</taxon>
        <taxon>Dikarya</taxon>
        <taxon>Ascomycota</taxon>
        <taxon>Pezizomycotina</taxon>
        <taxon>Sordariomycetes</taxon>
        <taxon>Xylariomycetidae</taxon>
        <taxon>Xylariales</taxon>
        <taxon>Microdochiaceae</taxon>
        <taxon>Microdochium</taxon>
    </lineage>
</organism>
<dbReference type="PANTHER" id="PTHR43798">
    <property type="entry name" value="MONOACYLGLYCEROL LIPASE"/>
    <property type="match status" value="1"/>
</dbReference>
<name>A0A9P8YFM1_9PEZI</name>
<dbReference type="AlphaFoldDB" id="A0A9P8YFM1"/>
<dbReference type="InterPro" id="IPR029058">
    <property type="entry name" value="AB_hydrolase_fold"/>
</dbReference>
<dbReference type="InterPro" id="IPR000073">
    <property type="entry name" value="AB_hydrolase_1"/>
</dbReference>
<dbReference type="GO" id="GO:0016787">
    <property type="term" value="F:hydrolase activity"/>
    <property type="evidence" value="ECO:0007669"/>
    <property type="project" value="UniProtKB-KW"/>
</dbReference>
<proteinExistence type="predicted"/>
<evidence type="ECO:0000313" key="2">
    <source>
        <dbReference type="EMBL" id="KAH7037028.1"/>
    </source>
</evidence>